<keyword evidence="9" id="KW-0832">Ubl conjugation</keyword>
<comment type="subunit">
    <text evidence="15">Interacts specifically with the U3 small nucleolar RNA (U3 snoRNA). Binds a sub-fragment of the U3 snoRNA surrounding the B/C motif (3UBC). This association with the U3BC RNA is dependent on the binding of a protein called 15.5K to the box B/C motif. The association of the protein with the U3BC RNA was found to be also dependent on a conserved RNA structure that flanks the box B/C motif. Part of the small subunit (SSU) processome, composed of more than 70 proteins and the RNA chaperone small nucleolar RNA (snoRNA) U3.</text>
</comment>
<evidence type="ECO:0000256" key="8">
    <source>
        <dbReference type="ARBA" id="ARBA00022737"/>
    </source>
</evidence>
<evidence type="ECO:0000256" key="5">
    <source>
        <dbReference type="ARBA" id="ARBA00022552"/>
    </source>
</evidence>
<keyword evidence="10" id="KW-0694">RNA-binding</keyword>
<dbReference type="InterPro" id="IPR036322">
    <property type="entry name" value="WD40_repeat_dom_sf"/>
</dbReference>
<evidence type="ECO:0000256" key="17">
    <source>
        <dbReference type="ARBA" id="ARBA00076054"/>
    </source>
</evidence>
<feature type="compositionally biased region" description="Acidic residues" evidence="20">
    <location>
        <begin position="67"/>
        <end position="76"/>
    </location>
</feature>
<evidence type="ECO:0000256" key="6">
    <source>
        <dbReference type="ARBA" id="ARBA00022553"/>
    </source>
</evidence>
<keyword evidence="6" id="KW-0597">Phosphoprotein</keyword>
<dbReference type="InterPro" id="IPR020472">
    <property type="entry name" value="WD40_PAC1"/>
</dbReference>
<dbReference type="FunFam" id="1.20.5.190:FF:000015">
    <property type="entry name" value="IQ motif containing F5"/>
    <property type="match status" value="2"/>
</dbReference>
<dbReference type="AlphaFoldDB" id="A0A8J6DYA9"/>
<organism evidence="21 22">
    <name type="scientific">Galemys pyrenaicus</name>
    <name type="common">Iberian desman</name>
    <name type="synonym">Pyrenean desman</name>
    <dbReference type="NCBI Taxonomy" id="202257"/>
    <lineage>
        <taxon>Eukaryota</taxon>
        <taxon>Metazoa</taxon>
        <taxon>Chordata</taxon>
        <taxon>Craniata</taxon>
        <taxon>Vertebrata</taxon>
        <taxon>Euteleostomi</taxon>
        <taxon>Mammalia</taxon>
        <taxon>Eutheria</taxon>
        <taxon>Laurasiatheria</taxon>
        <taxon>Eulipotyphla</taxon>
        <taxon>Talpidae</taxon>
        <taxon>Galemys</taxon>
    </lineage>
</organism>
<dbReference type="SMART" id="SM00015">
    <property type="entry name" value="IQ"/>
    <property type="match status" value="5"/>
</dbReference>
<feature type="repeat" description="WD" evidence="19">
    <location>
        <begin position="295"/>
        <end position="336"/>
    </location>
</feature>
<dbReference type="SMART" id="SM00320">
    <property type="entry name" value="WD40"/>
    <property type="match status" value="6"/>
</dbReference>
<keyword evidence="13" id="KW-0687">Ribonucleoprotein</keyword>
<dbReference type="FunFam" id="2.130.10.10:FF:000143">
    <property type="entry name" value="U3 small nucleolar RNA-interacting protein 2 isoform X2"/>
    <property type="match status" value="1"/>
</dbReference>
<feature type="compositionally biased region" description="Low complexity" evidence="20">
    <location>
        <begin position="14"/>
        <end position="25"/>
    </location>
</feature>
<keyword evidence="7 19" id="KW-0853">WD repeat</keyword>
<proteinExistence type="inferred from homology"/>
<keyword evidence="11" id="KW-0007">Acetylation</keyword>
<evidence type="ECO:0000256" key="7">
    <source>
        <dbReference type="ARBA" id="ARBA00022574"/>
    </source>
</evidence>
<evidence type="ECO:0000256" key="20">
    <source>
        <dbReference type="SAM" id="MobiDB-lite"/>
    </source>
</evidence>
<dbReference type="GO" id="GO:0032040">
    <property type="term" value="C:small-subunit processome"/>
    <property type="evidence" value="ECO:0007669"/>
    <property type="project" value="TreeGrafter"/>
</dbReference>
<dbReference type="InterPro" id="IPR000048">
    <property type="entry name" value="IQ_motif_EF-hand-BS"/>
</dbReference>
<evidence type="ECO:0000256" key="14">
    <source>
        <dbReference type="ARBA" id="ARBA00055322"/>
    </source>
</evidence>
<evidence type="ECO:0000256" key="13">
    <source>
        <dbReference type="ARBA" id="ARBA00023274"/>
    </source>
</evidence>
<dbReference type="EMBL" id="JAGFMF010011397">
    <property type="protein sequence ID" value="KAG8523940.1"/>
    <property type="molecule type" value="Genomic_DNA"/>
</dbReference>
<keyword evidence="3" id="KW-0488">Methylation</keyword>
<dbReference type="InterPro" id="IPR001680">
    <property type="entry name" value="WD40_rpt"/>
</dbReference>
<dbReference type="PROSITE" id="PS50096">
    <property type="entry name" value="IQ"/>
    <property type="match status" value="4"/>
</dbReference>
<dbReference type="Proteomes" id="UP000700334">
    <property type="component" value="Unassembled WGS sequence"/>
</dbReference>
<dbReference type="CDD" id="cd00200">
    <property type="entry name" value="WD40"/>
    <property type="match status" value="1"/>
</dbReference>
<comment type="function">
    <text evidence="14">Component of a nucleolar small nuclear ribonucleoprotein particle (snoRNP) thought to participate in the processing and modification of pre-ribosomal RNA (pre-rRNA). Part of the small subunit (SSU) processome, first precursor of the small eukaryotic ribosomal subunit. During the assembly of the SSU processome in the nucleolus, many ribosome biogenesis factors, an RNA chaperone and ribosomal proteins associate with the nascent pre-rRNA and work in concert to generate RNA folding, modifications, rearrangements and cleavage as well as targeted degradation of pre-ribosomal RNA by the RNA exosome.</text>
</comment>
<dbReference type="InterPro" id="IPR039241">
    <property type="entry name" value="Rrp9-like"/>
</dbReference>
<keyword evidence="8" id="KW-0677">Repeat</keyword>
<keyword evidence="22" id="KW-1185">Reference proteome</keyword>
<dbReference type="PANTHER" id="PTHR19865">
    <property type="entry name" value="U3 SMALL NUCLEOLAR RNA INTERACTING PROTEIN 2"/>
    <property type="match status" value="1"/>
</dbReference>
<feature type="repeat" description="WD" evidence="19">
    <location>
        <begin position="253"/>
        <end position="294"/>
    </location>
</feature>
<evidence type="ECO:0000256" key="9">
    <source>
        <dbReference type="ARBA" id="ARBA00022843"/>
    </source>
</evidence>
<evidence type="ECO:0000256" key="15">
    <source>
        <dbReference type="ARBA" id="ARBA00065513"/>
    </source>
</evidence>
<evidence type="ECO:0000256" key="11">
    <source>
        <dbReference type="ARBA" id="ARBA00022990"/>
    </source>
</evidence>
<accession>A0A8J6DYA9</accession>
<dbReference type="Pfam" id="PF00400">
    <property type="entry name" value="WD40"/>
    <property type="match status" value="5"/>
</dbReference>
<evidence type="ECO:0000256" key="3">
    <source>
        <dbReference type="ARBA" id="ARBA00022481"/>
    </source>
</evidence>
<dbReference type="GO" id="GO:0034511">
    <property type="term" value="F:U3 snoRNA binding"/>
    <property type="evidence" value="ECO:0007669"/>
    <property type="project" value="InterPro"/>
</dbReference>
<keyword evidence="5" id="KW-0698">rRNA processing</keyword>
<dbReference type="PROSITE" id="PS50294">
    <property type="entry name" value="WD_REPEATS_REGION"/>
    <property type="match status" value="4"/>
</dbReference>
<evidence type="ECO:0000313" key="22">
    <source>
        <dbReference type="Proteomes" id="UP000700334"/>
    </source>
</evidence>
<name>A0A8J6DYA9_GALPY</name>
<keyword evidence="4" id="KW-1017">Isopeptide bond</keyword>
<dbReference type="PROSITE" id="PS00678">
    <property type="entry name" value="WD_REPEATS_1"/>
    <property type="match status" value="1"/>
</dbReference>
<evidence type="ECO:0000313" key="21">
    <source>
        <dbReference type="EMBL" id="KAG8523940.1"/>
    </source>
</evidence>
<evidence type="ECO:0000256" key="12">
    <source>
        <dbReference type="ARBA" id="ARBA00023242"/>
    </source>
</evidence>
<comment type="subcellular location">
    <subcellularLocation>
        <location evidence="1">Nucleus</location>
        <location evidence="1">Nucleolus</location>
    </subcellularLocation>
</comment>
<dbReference type="GO" id="GO:0006364">
    <property type="term" value="P:rRNA processing"/>
    <property type="evidence" value="ECO:0007669"/>
    <property type="project" value="UniProtKB-KW"/>
</dbReference>
<keyword evidence="12" id="KW-0539">Nucleus</keyword>
<dbReference type="Gene3D" id="2.130.10.10">
    <property type="entry name" value="YVTN repeat-like/Quinoprotein amine dehydrogenase"/>
    <property type="match status" value="1"/>
</dbReference>
<evidence type="ECO:0000256" key="19">
    <source>
        <dbReference type="PROSITE-ProRule" id="PRU00221"/>
    </source>
</evidence>
<dbReference type="FunFam" id="1.20.5.190:FF:000014">
    <property type="entry name" value="IQ motif containing F5"/>
    <property type="match status" value="2"/>
</dbReference>
<feature type="repeat" description="WD" evidence="19">
    <location>
        <begin position="158"/>
        <end position="199"/>
    </location>
</feature>
<evidence type="ECO:0000256" key="2">
    <source>
        <dbReference type="ARBA" id="ARBA00006777"/>
    </source>
</evidence>
<dbReference type="InterPro" id="IPR015943">
    <property type="entry name" value="WD40/YVTN_repeat-like_dom_sf"/>
</dbReference>
<reference evidence="21" key="1">
    <citation type="journal article" date="2021" name="Evol. Appl.">
        <title>The genome of the Pyrenean desman and the effects of bottlenecks and inbreeding on the genomic landscape of an endangered species.</title>
        <authorList>
            <person name="Escoda L."/>
            <person name="Castresana J."/>
        </authorList>
    </citation>
    <scope>NUCLEOTIDE SEQUENCE</scope>
    <source>
        <strain evidence="21">IBE-C5619</strain>
    </source>
</reference>
<feature type="repeat" description="WD" evidence="19">
    <location>
        <begin position="336"/>
        <end position="376"/>
    </location>
</feature>
<protein>
    <recommendedName>
        <fullName evidence="16">U3 small nucleolar RNA-interacting protein 2</fullName>
    </recommendedName>
    <alternativeName>
        <fullName evidence="18">RRP9 homolog</fullName>
    </alternativeName>
    <alternativeName>
        <fullName evidence="17">U3 small nucleolar ribonucleoprotein-associated 55 kDa protein</fullName>
    </alternativeName>
</protein>
<dbReference type="PRINTS" id="PR00320">
    <property type="entry name" value="GPROTEINBRPT"/>
</dbReference>
<dbReference type="SUPFAM" id="SSF50978">
    <property type="entry name" value="WD40 repeat-like"/>
    <property type="match status" value="1"/>
</dbReference>
<dbReference type="Pfam" id="PF00612">
    <property type="entry name" value="IQ"/>
    <property type="match status" value="4"/>
</dbReference>
<evidence type="ECO:0000256" key="16">
    <source>
        <dbReference type="ARBA" id="ARBA00074377"/>
    </source>
</evidence>
<comment type="similarity">
    <text evidence="2">Belongs to the WD repeat RRP9 family.</text>
</comment>
<dbReference type="InterPro" id="IPR019775">
    <property type="entry name" value="WD40_repeat_CS"/>
</dbReference>
<comment type="caution">
    <text evidence="21">The sequence shown here is derived from an EMBL/GenBank/DDBJ whole genome shotgun (WGS) entry which is preliminary data.</text>
</comment>
<gene>
    <name evidence="21" type="ORF">J0S82_002042</name>
</gene>
<evidence type="ECO:0000256" key="4">
    <source>
        <dbReference type="ARBA" id="ARBA00022499"/>
    </source>
</evidence>
<evidence type="ECO:0000256" key="1">
    <source>
        <dbReference type="ARBA" id="ARBA00004604"/>
    </source>
</evidence>
<sequence>MSGTSTARKRGRPSSGTGASVGAGTSKRRRKADSAGDRGKSRGGGKMNEEISSDSETESLAPRRTEEEEEEELEETAQEKKLRLAKLYLEQLRQQGLRWLGWGDGKGKEESRPQFAWFGLFYTEEEKAEAREFEEDQVAGRLKEDVIQAPDPADIRVLRGHQLPITCLVITPDDLAIFSAAKDCTIIKWSVESGRKLHVIPRAKKGTEGQPPGHSSHVLCMAISSDGKYLASGDRSKLILIWEAQSCRHLYTFTGHRDAVSGLAFRRGTHQLYSTSHDRSVKVWNVAENAYVETLFGHQDAVAALDALSRECCVTAGGRDGTVRVWKIPEESQLVFYGHQGSIDCLQLINEEHMVSGADDGSVAVWGLSKKRPLALQREAHGLRGEPGLEQPFWVSSVASLLNTDLVATGSHSSCVRLWQCGEGFRRLDLLCDIPLVGFINSLKFSSAGDFLVAGVGQEHSLTSLIQVGSGTQGSCTAIAQMGVLAFRGQSDVRMRINQNIPKNPPSNKTNVVRIQAWWRGTLVRRTLLHAALCAWVIQRWWRKKLMKQLEKRRQTALETFTRKEWAAVRLQSWVRMWRIRRRYCRLLNAARIIQAYWRCRSCASRGFIKGQYRVTADQLHLELEILLGSGPCIVSECPNANSTEVKEQAAVSIQAWWRGTLVRRTLLHAALRACIIQCWWKQKLAEILEGRRQAALERYARQAWAAVKLQSLVRMWRIRRRYCQLLHAVRIIQVYWRWHSCHTRGIIQGQYDLKENQLNVQLDISLGSQACRVQQCIPFPIKE</sequence>
<feature type="region of interest" description="Disordered" evidence="20">
    <location>
        <begin position="1"/>
        <end position="77"/>
    </location>
</feature>
<dbReference type="PROSITE" id="PS50082">
    <property type="entry name" value="WD_REPEATS_2"/>
    <property type="match status" value="5"/>
</dbReference>
<dbReference type="Gene3D" id="1.20.5.190">
    <property type="match status" value="4"/>
</dbReference>
<evidence type="ECO:0000256" key="18">
    <source>
        <dbReference type="ARBA" id="ARBA00077445"/>
    </source>
</evidence>
<evidence type="ECO:0000256" key="10">
    <source>
        <dbReference type="ARBA" id="ARBA00022884"/>
    </source>
</evidence>
<feature type="repeat" description="WD" evidence="19">
    <location>
        <begin position="211"/>
        <end position="252"/>
    </location>
</feature>
<dbReference type="OrthoDB" id="189968at2759"/>
<dbReference type="PANTHER" id="PTHR19865:SF0">
    <property type="entry name" value="U3 SMALL NUCLEOLAR RNA-INTERACTING PROTEIN 2"/>
    <property type="match status" value="1"/>
</dbReference>